<evidence type="ECO:0000313" key="3">
    <source>
        <dbReference type="Proteomes" id="UP001141806"/>
    </source>
</evidence>
<proteinExistence type="predicted"/>
<reference evidence="2" key="1">
    <citation type="journal article" date="2023" name="Plant J.">
        <title>The genome of the king protea, Protea cynaroides.</title>
        <authorList>
            <person name="Chang J."/>
            <person name="Duong T.A."/>
            <person name="Schoeman C."/>
            <person name="Ma X."/>
            <person name="Roodt D."/>
            <person name="Barker N."/>
            <person name="Li Z."/>
            <person name="Van de Peer Y."/>
            <person name="Mizrachi E."/>
        </authorList>
    </citation>
    <scope>NUCLEOTIDE SEQUENCE</scope>
    <source>
        <tissue evidence="2">Young leaves</tissue>
    </source>
</reference>
<organism evidence="2 3">
    <name type="scientific">Protea cynaroides</name>
    <dbReference type="NCBI Taxonomy" id="273540"/>
    <lineage>
        <taxon>Eukaryota</taxon>
        <taxon>Viridiplantae</taxon>
        <taxon>Streptophyta</taxon>
        <taxon>Embryophyta</taxon>
        <taxon>Tracheophyta</taxon>
        <taxon>Spermatophyta</taxon>
        <taxon>Magnoliopsida</taxon>
        <taxon>Proteales</taxon>
        <taxon>Proteaceae</taxon>
        <taxon>Protea</taxon>
    </lineage>
</organism>
<keyword evidence="3" id="KW-1185">Reference proteome</keyword>
<keyword evidence="1" id="KW-0812">Transmembrane</keyword>
<keyword evidence="1" id="KW-0472">Membrane</keyword>
<evidence type="ECO:0000256" key="1">
    <source>
        <dbReference type="SAM" id="Phobius"/>
    </source>
</evidence>
<dbReference type="Proteomes" id="UP001141806">
    <property type="component" value="Unassembled WGS sequence"/>
</dbReference>
<feature type="transmembrane region" description="Helical" evidence="1">
    <location>
        <begin position="212"/>
        <end position="229"/>
    </location>
</feature>
<feature type="transmembrane region" description="Helical" evidence="1">
    <location>
        <begin position="166"/>
        <end position="182"/>
    </location>
</feature>
<accession>A0A9Q0KF86</accession>
<sequence length="256" mass="28683">MSLLLPIRTHSASEMQRSIHSKHQSIIFEDLLSHHGRRVRASSLYMRTFAKTFSLGIRRSPFVRTTYDFSDLNHSGLYTPCPSRTQNHIVAARKNRRRTEWQRAAKTAVQIVSIIASSNLNVLPEPLGIVIREAFGGHGGGSGIWKGFGGGGFEGWGRRKSRVRLGLFRLLGICALVILLIISREPESDFACGVLGLFLLGPLIGDYQKAMKGWVLGFCSCALMVIWGLRREHLHICVVGLRVRSPLIKIARTRRR</sequence>
<keyword evidence="1" id="KW-1133">Transmembrane helix</keyword>
<dbReference type="OrthoDB" id="1738566at2759"/>
<gene>
    <name evidence="2" type="ORF">NE237_015972</name>
</gene>
<dbReference type="EMBL" id="JAMYWD010000006">
    <property type="protein sequence ID" value="KAJ4969271.1"/>
    <property type="molecule type" value="Genomic_DNA"/>
</dbReference>
<protein>
    <submittedName>
        <fullName evidence="2">Uncharacterized protein</fullName>
    </submittedName>
</protein>
<dbReference type="AlphaFoldDB" id="A0A9Q0KF86"/>
<evidence type="ECO:0000313" key="2">
    <source>
        <dbReference type="EMBL" id="KAJ4969271.1"/>
    </source>
</evidence>
<name>A0A9Q0KF86_9MAGN</name>
<comment type="caution">
    <text evidence="2">The sequence shown here is derived from an EMBL/GenBank/DDBJ whole genome shotgun (WGS) entry which is preliminary data.</text>
</comment>